<dbReference type="AlphaFoldDB" id="A0A5E7QTC6"/>
<dbReference type="EMBL" id="CABVIY010000001">
    <property type="protein sequence ID" value="VVP65064.1"/>
    <property type="molecule type" value="Genomic_DNA"/>
</dbReference>
<dbReference type="FunFam" id="1.10.10.10:FF:000001">
    <property type="entry name" value="LysR family transcriptional regulator"/>
    <property type="match status" value="1"/>
</dbReference>
<evidence type="ECO:0000259" key="5">
    <source>
        <dbReference type="PROSITE" id="PS50931"/>
    </source>
</evidence>
<accession>A0A5E7QTC6</accession>
<dbReference type="Proteomes" id="UP000326611">
    <property type="component" value="Unassembled WGS sequence"/>
</dbReference>
<name>A0A5E7QTC6_PSEFL</name>
<dbReference type="SUPFAM" id="SSF46785">
    <property type="entry name" value="Winged helix' DNA-binding domain"/>
    <property type="match status" value="1"/>
</dbReference>
<dbReference type="PANTHER" id="PTHR30346:SF0">
    <property type="entry name" value="HCA OPERON TRANSCRIPTIONAL ACTIVATOR HCAR"/>
    <property type="match status" value="1"/>
</dbReference>
<proteinExistence type="inferred from homology"/>
<dbReference type="PRINTS" id="PR00039">
    <property type="entry name" value="HTHLYSR"/>
</dbReference>
<evidence type="ECO:0000256" key="2">
    <source>
        <dbReference type="ARBA" id="ARBA00023015"/>
    </source>
</evidence>
<dbReference type="InterPro" id="IPR005119">
    <property type="entry name" value="LysR_subst-bd"/>
</dbReference>
<dbReference type="Pfam" id="PF00126">
    <property type="entry name" value="HTH_1"/>
    <property type="match status" value="1"/>
</dbReference>
<keyword evidence="3" id="KW-0238">DNA-binding</keyword>
<evidence type="ECO:0000313" key="7">
    <source>
        <dbReference type="Proteomes" id="UP000326611"/>
    </source>
</evidence>
<dbReference type="InterPro" id="IPR036390">
    <property type="entry name" value="WH_DNA-bd_sf"/>
</dbReference>
<dbReference type="Gene3D" id="3.40.190.290">
    <property type="match status" value="1"/>
</dbReference>
<evidence type="ECO:0000256" key="1">
    <source>
        <dbReference type="ARBA" id="ARBA00009437"/>
    </source>
</evidence>
<gene>
    <name evidence="6" type="primary">hcaR_1</name>
    <name evidence="6" type="ORF">PS918_00026</name>
</gene>
<dbReference type="Pfam" id="PF03466">
    <property type="entry name" value="LysR_substrate"/>
    <property type="match status" value="1"/>
</dbReference>
<protein>
    <submittedName>
        <fullName evidence="6">Hca operon transcriptional activator HcaR</fullName>
    </submittedName>
</protein>
<dbReference type="InterPro" id="IPR000847">
    <property type="entry name" value="LysR_HTH_N"/>
</dbReference>
<sequence length="280" mass="31214">MELRHLRHFIGVAEELHFGRAANRLHIEQSPLSRSIKDLENDLGVKLFERTTRSTKLTHAGEIFLDEARQIVLAIEKARLRINSSCQQLNNKLRIAITDNITQAYATKLIKRCNKEHPDLQTCIFEFSEEQLVASLGSGEIDAGISSINITSSGLTSTRLWSEEIVILIPLNHCLSNKITITLEDIATQPLILLKPVTQNLIKNHITTQPPSFELISNLDVLLLLINTGCGIGIAAKSQTSMLSHSKIRIMSLPPDSPEITTYLITLNQNSDRLATLIQV</sequence>
<reference evidence="6 7" key="1">
    <citation type="submission" date="2019-09" db="EMBL/GenBank/DDBJ databases">
        <authorList>
            <person name="Chandra G."/>
            <person name="Truman W A."/>
        </authorList>
    </citation>
    <scope>NUCLEOTIDE SEQUENCE [LARGE SCALE GENOMIC DNA]</scope>
    <source>
        <strain evidence="6">PS918</strain>
    </source>
</reference>
<dbReference type="GO" id="GO:0003677">
    <property type="term" value="F:DNA binding"/>
    <property type="evidence" value="ECO:0007669"/>
    <property type="project" value="UniProtKB-KW"/>
</dbReference>
<dbReference type="PROSITE" id="PS50931">
    <property type="entry name" value="HTH_LYSR"/>
    <property type="match status" value="1"/>
</dbReference>
<feature type="domain" description="HTH lysR-type" evidence="5">
    <location>
        <begin position="1"/>
        <end position="58"/>
    </location>
</feature>
<dbReference type="InterPro" id="IPR036388">
    <property type="entry name" value="WH-like_DNA-bd_sf"/>
</dbReference>
<organism evidence="6 7">
    <name type="scientific">Pseudomonas fluorescens</name>
    <dbReference type="NCBI Taxonomy" id="294"/>
    <lineage>
        <taxon>Bacteria</taxon>
        <taxon>Pseudomonadati</taxon>
        <taxon>Pseudomonadota</taxon>
        <taxon>Gammaproteobacteria</taxon>
        <taxon>Pseudomonadales</taxon>
        <taxon>Pseudomonadaceae</taxon>
        <taxon>Pseudomonas</taxon>
    </lineage>
</organism>
<keyword evidence="4" id="KW-0804">Transcription</keyword>
<dbReference type="RefSeq" id="WP_150768251.1">
    <property type="nucleotide sequence ID" value="NZ_CABVIY010000001.1"/>
</dbReference>
<evidence type="ECO:0000256" key="4">
    <source>
        <dbReference type="ARBA" id="ARBA00023163"/>
    </source>
</evidence>
<dbReference type="OrthoDB" id="5289754at2"/>
<dbReference type="Gene3D" id="1.10.10.10">
    <property type="entry name" value="Winged helix-like DNA-binding domain superfamily/Winged helix DNA-binding domain"/>
    <property type="match status" value="1"/>
</dbReference>
<comment type="similarity">
    <text evidence="1">Belongs to the LysR transcriptional regulatory family.</text>
</comment>
<evidence type="ECO:0000313" key="6">
    <source>
        <dbReference type="EMBL" id="VVP65064.1"/>
    </source>
</evidence>
<dbReference type="GO" id="GO:0003700">
    <property type="term" value="F:DNA-binding transcription factor activity"/>
    <property type="evidence" value="ECO:0007669"/>
    <property type="project" value="InterPro"/>
</dbReference>
<dbReference type="SUPFAM" id="SSF53850">
    <property type="entry name" value="Periplasmic binding protein-like II"/>
    <property type="match status" value="1"/>
</dbReference>
<keyword evidence="2" id="KW-0805">Transcription regulation</keyword>
<dbReference type="PANTHER" id="PTHR30346">
    <property type="entry name" value="TRANSCRIPTIONAL DUAL REGULATOR HCAR-RELATED"/>
    <property type="match status" value="1"/>
</dbReference>
<dbReference type="GO" id="GO:0032993">
    <property type="term" value="C:protein-DNA complex"/>
    <property type="evidence" value="ECO:0007669"/>
    <property type="project" value="TreeGrafter"/>
</dbReference>
<dbReference type="CDD" id="cd05466">
    <property type="entry name" value="PBP2_LTTR_substrate"/>
    <property type="match status" value="1"/>
</dbReference>
<evidence type="ECO:0000256" key="3">
    <source>
        <dbReference type="ARBA" id="ARBA00023125"/>
    </source>
</evidence>